<feature type="transmembrane region" description="Helical" evidence="1">
    <location>
        <begin position="87"/>
        <end position="117"/>
    </location>
</feature>
<evidence type="ECO:0000256" key="1">
    <source>
        <dbReference type="SAM" id="Phobius"/>
    </source>
</evidence>
<sequence length="525" mass="59223">MRSQQLVITAKTRISHIFGVHSPYFHEVLVAREVIEIATQVYQAYRCSSVMARTRINNTFIGTVIINCWSTPLIHALSRKKTTRDVLFERIVCIAVDGLLSLITSTMIPLVLFMPYYSAFEPALLTFSLDDLYNISWFTSFLTECRLVFPVTVIDFLSKLTPHVTTLFCMLSIAPLIDRRPRSAIQQFRVGAKQTWPSDSSSFVLSVQRRSLSRPMQATNFLIVLTGCMLFVLHIHAKVSVDHRELPGCSHKIYPWLPSKFPCMVFTYNCYRRGTSTAQDGDLSGLQVGSLTYLSFSHCDALVMPAEIQQFPALMEITIFNSTLVEWGAHAALSNTTQSNLATLLFVDVNFTTFPAALLQPLPPMLSDIEFSHTNLTTLPANLHEFWMDLGFLYLEHCQLTEFPETVTKMTMYDLSLLGNHISNMSLFADITPTLAYASLNLNPARQLPEQLTAPHAIMILGLENMQLDSIPEWLRTDVTSVASVHGNPYCDANRVDETIVKCVARDIYAQGKLPYESVRLLWPL</sequence>
<name>A0AAV2Z8G8_9STRA</name>
<protein>
    <submittedName>
        <fullName evidence="2">Uncharacterized protein</fullName>
    </submittedName>
</protein>
<dbReference type="SUPFAM" id="SSF52058">
    <property type="entry name" value="L domain-like"/>
    <property type="match status" value="1"/>
</dbReference>
<keyword evidence="1" id="KW-0812">Transmembrane</keyword>
<comment type="caution">
    <text evidence="2">The sequence shown here is derived from an EMBL/GenBank/DDBJ whole genome shotgun (WGS) entry which is preliminary data.</text>
</comment>
<feature type="transmembrane region" description="Helical" evidence="1">
    <location>
        <begin position="160"/>
        <end position="177"/>
    </location>
</feature>
<reference evidence="2" key="1">
    <citation type="submission" date="2022-11" db="EMBL/GenBank/DDBJ databases">
        <authorList>
            <person name="Morgan W.R."/>
            <person name="Tartar A."/>
        </authorList>
    </citation>
    <scope>NUCLEOTIDE SEQUENCE</scope>
    <source>
        <strain evidence="2">ARSEF 373</strain>
    </source>
</reference>
<keyword evidence="3" id="KW-1185">Reference proteome</keyword>
<dbReference type="Gene3D" id="3.80.10.10">
    <property type="entry name" value="Ribonuclease Inhibitor"/>
    <property type="match status" value="1"/>
</dbReference>
<dbReference type="EMBL" id="DAKRPA010000033">
    <property type="protein sequence ID" value="DBA02304.1"/>
    <property type="molecule type" value="Genomic_DNA"/>
</dbReference>
<proteinExistence type="predicted"/>
<feature type="transmembrane region" description="Helical" evidence="1">
    <location>
        <begin position="218"/>
        <end position="237"/>
    </location>
</feature>
<keyword evidence="1" id="KW-0472">Membrane</keyword>
<gene>
    <name evidence="2" type="ORF">N0F65_006179</name>
</gene>
<dbReference type="AlphaFoldDB" id="A0AAV2Z8G8"/>
<accession>A0AAV2Z8G8</accession>
<dbReference type="InterPro" id="IPR032675">
    <property type="entry name" value="LRR_dom_sf"/>
</dbReference>
<evidence type="ECO:0000313" key="3">
    <source>
        <dbReference type="Proteomes" id="UP001146120"/>
    </source>
</evidence>
<dbReference type="Proteomes" id="UP001146120">
    <property type="component" value="Unassembled WGS sequence"/>
</dbReference>
<reference evidence="2" key="2">
    <citation type="journal article" date="2023" name="Microbiol Resour">
        <title>Decontamination and Annotation of the Draft Genome Sequence of the Oomycete Lagenidium giganteum ARSEF 373.</title>
        <authorList>
            <person name="Morgan W.R."/>
            <person name="Tartar A."/>
        </authorList>
    </citation>
    <scope>NUCLEOTIDE SEQUENCE</scope>
    <source>
        <strain evidence="2">ARSEF 373</strain>
    </source>
</reference>
<keyword evidence="1" id="KW-1133">Transmembrane helix</keyword>
<evidence type="ECO:0000313" key="2">
    <source>
        <dbReference type="EMBL" id="DBA02304.1"/>
    </source>
</evidence>
<organism evidence="2 3">
    <name type="scientific">Lagenidium giganteum</name>
    <dbReference type="NCBI Taxonomy" id="4803"/>
    <lineage>
        <taxon>Eukaryota</taxon>
        <taxon>Sar</taxon>
        <taxon>Stramenopiles</taxon>
        <taxon>Oomycota</taxon>
        <taxon>Peronosporomycetes</taxon>
        <taxon>Pythiales</taxon>
        <taxon>Pythiaceae</taxon>
    </lineage>
</organism>